<feature type="domain" description="Rhodanese" evidence="2">
    <location>
        <begin position="15"/>
        <end position="101"/>
    </location>
</feature>
<dbReference type="AlphaFoldDB" id="A0A931I575"/>
<dbReference type="RefSeq" id="WP_197312511.1">
    <property type="nucleotide sequence ID" value="NZ_JADZLT010000054.1"/>
</dbReference>
<organism evidence="3 4">
    <name type="scientific">Methylobrevis albus</name>
    <dbReference type="NCBI Taxonomy" id="2793297"/>
    <lineage>
        <taxon>Bacteria</taxon>
        <taxon>Pseudomonadati</taxon>
        <taxon>Pseudomonadota</taxon>
        <taxon>Alphaproteobacteria</taxon>
        <taxon>Hyphomicrobiales</taxon>
        <taxon>Pleomorphomonadaceae</taxon>
        <taxon>Methylobrevis</taxon>
    </lineage>
</organism>
<dbReference type="Gene3D" id="3.40.250.10">
    <property type="entry name" value="Rhodanese-like domain"/>
    <property type="match status" value="1"/>
</dbReference>
<dbReference type="EMBL" id="JADZLT010000054">
    <property type="protein sequence ID" value="MBH0239435.1"/>
    <property type="molecule type" value="Genomic_DNA"/>
</dbReference>
<evidence type="ECO:0000256" key="1">
    <source>
        <dbReference type="SAM" id="Phobius"/>
    </source>
</evidence>
<protein>
    <submittedName>
        <fullName evidence="3">Rhodanese family protein</fullName>
    </submittedName>
</protein>
<evidence type="ECO:0000313" key="4">
    <source>
        <dbReference type="Proteomes" id="UP000631694"/>
    </source>
</evidence>
<dbReference type="Proteomes" id="UP000631694">
    <property type="component" value="Unassembled WGS sequence"/>
</dbReference>
<evidence type="ECO:0000313" key="3">
    <source>
        <dbReference type="EMBL" id="MBH0239435.1"/>
    </source>
</evidence>
<dbReference type="SMART" id="SM00450">
    <property type="entry name" value="RHOD"/>
    <property type="match status" value="1"/>
</dbReference>
<dbReference type="SUPFAM" id="SSF52821">
    <property type="entry name" value="Rhodanese/Cell cycle control phosphatase"/>
    <property type="match status" value="1"/>
</dbReference>
<dbReference type="InterPro" id="IPR001763">
    <property type="entry name" value="Rhodanese-like_dom"/>
</dbReference>
<feature type="transmembrane region" description="Helical" evidence="1">
    <location>
        <begin position="113"/>
        <end position="132"/>
    </location>
</feature>
<dbReference type="Pfam" id="PF00581">
    <property type="entry name" value="Rhodanese"/>
    <property type="match status" value="1"/>
</dbReference>
<feature type="transmembrane region" description="Helical" evidence="1">
    <location>
        <begin position="138"/>
        <end position="162"/>
    </location>
</feature>
<dbReference type="PANTHER" id="PTHR44086:SF10">
    <property type="entry name" value="THIOSULFATE SULFURTRANSFERASE_RHODANESE-LIKE DOMAIN-CONTAINING PROTEIN 3"/>
    <property type="match status" value="1"/>
</dbReference>
<evidence type="ECO:0000259" key="2">
    <source>
        <dbReference type="PROSITE" id="PS50206"/>
    </source>
</evidence>
<comment type="caution">
    <text evidence="3">The sequence shown here is derived from an EMBL/GenBank/DDBJ whole genome shotgun (WGS) entry which is preliminary data.</text>
</comment>
<keyword evidence="1" id="KW-0812">Transmembrane</keyword>
<dbReference type="Gene3D" id="6.10.140.1340">
    <property type="match status" value="1"/>
</dbReference>
<dbReference type="GO" id="GO:0004792">
    <property type="term" value="F:thiosulfate-cyanide sulfurtransferase activity"/>
    <property type="evidence" value="ECO:0007669"/>
    <property type="project" value="TreeGrafter"/>
</dbReference>
<dbReference type="PROSITE" id="PS50206">
    <property type="entry name" value="RHODANESE_3"/>
    <property type="match status" value="1"/>
</dbReference>
<keyword evidence="1" id="KW-1133">Transmembrane helix</keyword>
<sequence>MSLETITARDAEALVAKGATLVDIRDRDEHARENIPGAVNRPVAALSDAAITGDCVIFHCRSGNRTSVNAATLKAAVAEGRAYILEGGIEGWKDAGLPVRRDRSQPIEIMRQVQIGAGSLVFIGVMLGLFVAPGFFAIPAFIGAGLTFAGITGWCGMAKVLALMPWNRRAATGPALSA</sequence>
<dbReference type="PANTHER" id="PTHR44086">
    <property type="entry name" value="THIOSULFATE SULFURTRANSFERASE RDL2, MITOCHONDRIAL-RELATED"/>
    <property type="match status" value="1"/>
</dbReference>
<dbReference type="Pfam" id="PF11127">
    <property type="entry name" value="YgaP-like_TM"/>
    <property type="match status" value="1"/>
</dbReference>
<accession>A0A931I575</accession>
<name>A0A931I575_9HYPH</name>
<keyword evidence="4" id="KW-1185">Reference proteome</keyword>
<gene>
    <name evidence="3" type="ORF">I5731_16545</name>
</gene>
<proteinExistence type="predicted"/>
<reference evidence="3" key="1">
    <citation type="submission" date="2020-12" db="EMBL/GenBank/DDBJ databases">
        <title>Methylobrevis albus sp. nov., isolated from fresh water lack sediment.</title>
        <authorList>
            <person name="Zou Q."/>
        </authorList>
    </citation>
    <scope>NUCLEOTIDE SEQUENCE</scope>
    <source>
        <strain evidence="3">L22</strain>
    </source>
</reference>
<dbReference type="InterPro" id="IPR036873">
    <property type="entry name" value="Rhodanese-like_dom_sf"/>
</dbReference>
<keyword evidence="1" id="KW-0472">Membrane</keyword>
<dbReference type="InterPro" id="IPR021309">
    <property type="entry name" value="YgaP-like_TM"/>
</dbReference>